<dbReference type="RefSeq" id="WP_146654256.1">
    <property type="nucleotide sequence ID" value="NZ_CP012333.1"/>
</dbReference>
<dbReference type="EMBL" id="CP012333">
    <property type="protein sequence ID" value="AKV03493.1"/>
    <property type="molecule type" value="Genomic_DNA"/>
</dbReference>
<keyword evidence="1" id="KW-0732">Signal</keyword>
<name>A0A0K1QCP0_9BACT</name>
<dbReference type="KEGG" id="llu:AKJ09_10156"/>
<gene>
    <name evidence="2" type="ORF">AKJ09_10156</name>
</gene>
<organism evidence="2 3">
    <name type="scientific">Labilithrix luteola</name>
    <dbReference type="NCBI Taxonomy" id="1391654"/>
    <lineage>
        <taxon>Bacteria</taxon>
        <taxon>Pseudomonadati</taxon>
        <taxon>Myxococcota</taxon>
        <taxon>Polyangia</taxon>
        <taxon>Polyangiales</taxon>
        <taxon>Labilitrichaceae</taxon>
        <taxon>Labilithrix</taxon>
    </lineage>
</organism>
<keyword evidence="3" id="KW-1185">Reference proteome</keyword>
<sequence>MSAGSARRISLALSIALAACTSRPQASYSDVRPDATAPPTQVEAGEVDAAPAAPAPVSPTAPTYDEVRNVLFADRNDSSSIDAACPASLAGEARIRCLYDRRFAGDAKAAGLAHELYTRFGTVAGVEEAHVMNGGYRGTIRIEPAVPAGKERKHLEWVVATMKDFDDFFQQLDRSSPTSFGRLEGAPRYRFRPITLRFMRSVEKRTPSAYAHDWTVAYNLVGTLMLSEDAVRETMFHEIFHLNDADHGHGDNWSARALGEVYDAVVKKCGASTACLAAYSPGDTLVRGGTYYAFQPGNGVGEYAAELALRYYREERAAMRGLPSKSKPFKCGPKENARAWEALKNEFFAGIDVTPACP</sequence>
<protein>
    <recommendedName>
        <fullName evidence="4">Lipoprotein</fullName>
    </recommendedName>
</protein>
<evidence type="ECO:0000313" key="2">
    <source>
        <dbReference type="EMBL" id="AKV03493.1"/>
    </source>
</evidence>
<feature type="chain" id="PRO_5005466975" description="Lipoprotein" evidence="1">
    <location>
        <begin position="27"/>
        <end position="358"/>
    </location>
</feature>
<feature type="signal peptide" evidence="1">
    <location>
        <begin position="1"/>
        <end position="26"/>
    </location>
</feature>
<dbReference type="AlphaFoldDB" id="A0A0K1QCP0"/>
<evidence type="ECO:0000256" key="1">
    <source>
        <dbReference type="SAM" id="SignalP"/>
    </source>
</evidence>
<dbReference type="OrthoDB" id="5511182at2"/>
<evidence type="ECO:0008006" key="4">
    <source>
        <dbReference type="Google" id="ProtNLM"/>
    </source>
</evidence>
<dbReference type="PROSITE" id="PS51257">
    <property type="entry name" value="PROKAR_LIPOPROTEIN"/>
    <property type="match status" value="1"/>
</dbReference>
<dbReference type="Proteomes" id="UP000064967">
    <property type="component" value="Chromosome"/>
</dbReference>
<accession>A0A0K1QCP0</accession>
<evidence type="ECO:0000313" key="3">
    <source>
        <dbReference type="Proteomes" id="UP000064967"/>
    </source>
</evidence>
<reference evidence="2 3" key="1">
    <citation type="submission" date="2015-08" db="EMBL/GenBank/DDBJ databases">
        <authorList>
            <person name="Babu N.S."/>
            <person name="Beckwith C.J."/>
            <person name="Beseler K.G."/>
            <person name="Brison A."/>
            <person name="Carone J.V."/>
            <person name="Caskin T.P."/>
            <person name="Diamond M."/>
            <person name="Durham M.E."/>
            <person name="Foxe J.M."/>
            <person name="Go M."/>
            <person name="Henderson B.A."/>
            <person name="Jones I.B."/>
            <person name="McGettigan J.A."/>
            <person name="Micheletti S.J."/>
            <person name="Nasrallah M.E."/>
            <person name="Ortiz D."/>
            <person name="Piller C.R."/>
            <person name="Privatt S.R."/>
            <person name="Schneider S.L."/>
            <person name="Sharp S."/>
            <person name="Smith T.C."/>
            <person name="Stanton J.D."/>
            <person name="Ullery H.E."/>
            <person name="Wilson R.J."/>
            <person name="Serrano M.G."/>
            <person name="Buck G."/>
            <person name="Lee V."/>
            <person name="Wang Y."/>
            <person name="Carvalho R."/>
            <person name="Voegtly L."/>
            <person name="Shi R."/>
            <person name="Duckworth R."/>
            <person name="Johnson A."/>
            <person name="Loviza R."/>
            <person name="Walstead R."/>
            <person name="Shah Z."/>
            <person name="Kiflezghi M."/>
            <person name="Wade K."/>
            <person name="Ball S.L."/>
            <person name="Bradley K.W."/>
            <person name="Asai D.J."/>
            <person name="Bowman C.A."/>
            <person name="Russell D.A."/>
            <person name="Pope W.H."/>
            <person name="Jacobs-Sera D."/>
            <person name="Hendrix R.W."/>
            <person name="Hatfull G.F."/>
        </authorList>
    </citation>
    <scope>NUCLEOTIDE SEQUENCE [LARGE SCALE GENOMIC DNA]</scope>
    <source>
        <strain evidence="2 3">DSM 27648</strain>
    </source>
</reference>
<proteinExistence type="predicted"/>